<evidence type="ECO:0000313" key="1">
    <source>
        <dbReference type="EMBL" id="GBP00958.1"/>
    </source>
</evidence>
<name>A0A4C1SIC7_EUMVA</name>
<gene>
    <name evidence="1" type="ORF">EVAR_101388_1</name>
</gene>
<reference evidence="1 2" key="1">
    <citation type="journal article" date="2019" name="Commun. Biol.">
        <title>The bagworm genome reveals a unique fibroin gene that provides high tensile strength.</title>
        <authorList>
            <person name="Kono N."/>
            <person name="Nakamura H."/>
            <person name="Ohtoshi R."/>
            <person name="Tomita M."/>
            <person name="Numata K."/>
            <person name="Arakawa K."/>
        </authorList>
    </citation>
    <scope>NUCLEOTIDE SEQUENCE [LARGE SCALE GENOMIC DNA]</scope>
</reference>
<dbReference type="Proteomes" id="UP000299102">
    <property type="component" value="Unassembled WGS sequence"/>
</dbReference>
<comment type="caution">
    <text evidence="1">The sequence shown here is derived from an EMBL/GenBank/DDBJ whole genome shotgun (WGS) entry which is preliminary data.</text>
</comment>
<sequence length="62" mass="6814">SGSSSSPVKEDKKSKIFLTLAEGDSQSFHIRKNNHQHPGHELGCANYALLVVALKPHSHELH</sequence>
<dbReference type="AlphaFoldDB" id="A0A4C1SIC7"/>
<evidence type="ECO:0000313" key="2">
    <source>
        <dbReference type="Proteomes" id="UP000299102"/>
    </source>
</evidence>
<feature type="non-terminal residue" evidence="1">
    <location>
        <position position="1"/>
    </location>
</feature>
<proteinExistence type="predicted"/>
<protein>
    <submittedName>
        <fullName evidence="1">Uncharacterized protein</fullName>
    </submittedName>
</protein>
<dbReference type="EMBL" id="BGZK01010103">
    <property type="protein sequence ID" value="GBP00958.1"/>
    <property type="molecule type" value="Genomic_DNA"/>
</dbReference>
<organism evidence="1 2">
    <name type="scientific">Eumeta variegata</name>
    <name type="common">Bagworm moth</name>
    <name type="synonym">Eumeta japonica</name>
    <dbReference type="NCBI Taxonomy" id="151549"/>
    <lineage>
        <taxon>Eukaryota</taxon>
        <taxon>Metazoa</taxon>
        <taxon>Ecdysozoa</taxon>
        <taxon>Arthropoda</taxon>
        <taxon>Hexapoda</taxon>
        <taxon>Insecta</taxon>
        <taxon>Pterygota</taxon>
        <taxon>Neoptera</taxon>
        <taxon>Endopterygota</taxon>
        <taxon>Lepidoptera</taxon>
        <taxon>Glossata</taxon>
        <taxon>Ditrysia</taxon>
        <taxon>Tineoidea</taxon>
        <taxon>Psychidae</taxon>
        <taxon>Oiketicinae</taxon>
        <taxon>Eumeta</taxon>
    </lineage>
</organism>
<keyword evidence="2" id="KW-1185">Reference proteome</keyword>
<accession>A0A4C1SIC7</accession>